<dbReference type="InterPro" id="IPR001789">
    <property type="entry name" value="Sig_transdc_resp-reg_receiver"/>
</dbReference>
<proteinExistence type="predicted"/>
<dbReference type="PANTHER" id="PTHR48111">
    <property type="entry name" value="REGULATOR OF RPOS"/>
    <property type="match status" value="1"/>
</dbReference>
<dbReference type="SMART" id="SM00850">
    <property type="entry name" value="LytTR"/>
    <property type="match status" value="1"/>
</dbReference>
<evidence type="ECO:0000259" key="3">
    <source>
        <dbReference type="PROSITE" id="PS50110"/>
    </source>
</evidence>
<dbReference type="InterPro" id="IPR007492">
    <property type="entry name" value="LytTR_DNA-bd_dom"/>
</dbReference>
<evidence type="ECO:0000256" key="2">
    <source>
        <dbReference type="PROSITE-ProRule" id="PRU00169"/>
    </source>
</evidence>
<dbReference type="Proteomes" id="UP000509579">
    <property type="component" value="Chromosome"/>
</dbReference>
<dbReference type="EMBL" id="CP054840">
    <property type="protein sequence ID" value="QKV55069.1"/>
    <property type="molecule type" value="Genomic_DNA"/>
</dbReference>
<dbReference type="PROSITE" id="PS50110">
    <property type="entry name" value="RESPONSE_REGULATORY"/>
    <property type="match status" value="1"/>
</dbReference>
<evidence type="ECO:0000259" key="4">
    <source>
        <dbReference type="PROSITE" id="PS50930"/>
    </source>
</evidence>
<dbReference type="RefSeq" id="WP_175505858.1">
    <property type="nucleotide sequence ID" value="NZ_CP054840.1"/>
</dbReference>
<dbReference type="AlphaFoldDB" id="A0A6N1X6I1"/>
<dbReference type="SMART" id="SM00448">
    <property type="entry name" value="REC"/>
    <property type="match status" value="1"/>
</dbReference>
<evidence type="ECO:0000313" key="6">
    <source>
        <dbReference type="Proteomes" id="UP000509579"/>
    </source>
</evidence>
<dbReference type="Gene3D" id="2.40.50.1020">
    <property type="entry name" value="LytTr DNA-binding domain"/>
    <property type="match status" value="1"/>
</dbReference>
<keyword evidence="2" id="KW-0597">Phosphoprotein</keyword>
<protein>
    <submittedName>
        <fullName evidence="5">Response regulator transcription factor</fullName>
    </submittedName>
</protein>
<organism evidence="5 6">
    <name type="scientific">Comamonas antarctica</name>
    <dbReference type="NCBI Taxonomy" id="2743470"/>
    <lineage>
        <taxon>Bacteria</taxon>
        <taxon>Pseudomonadati</taxon>
        <taxon>Pseudomonadota</taxon>
        <taxon>Betaproteobacteria</taxon>
        <taxon>Burkholderiales</taxon>
        <taxon>Comamonadaceae</taxon>
        <taxon>Comamonas</taxon>
    </lineage>
</organism>
<gene>
    <name evidence="5" type="ORF">HUK68_14860</name>
</gene>
<sequence>MHILLVDDEALARSRLRTLLEDAARADPALPPLVPHEAADAEQAWALLQAPGCGIELVLLDIHMPGMDGLALAARLRGIQPPPALVFVTAYSLHAVNAFELDAMDYLTKPVRLPRLQQTLAKLMRQRLPASARQAGANALLIQDRGRTERVPLDEVIYFKAELKYLTVRTATQSYILDSTLNELEARHGAQFLRIHRNALVARQALRALEKHHDPEEGEGWAVRLQGIDEPLAVSRRQLAGVRAALREAADSSV</sequence>
<dbReference type="GO" id="GO:0032993">
    <property type="term" value="C:protein-DNA complex"/>
    <property type="evidence" value="ECO:0007669"/>
    <property type="project" value="TreeGrafter"/>
</dbReference>
<keyword evidence="1" id="KW-0238">DNA-binding</keyword>
<dbReference type="PANTHER" id="PTHR48111:SF3">
    <property type="entry name" value="TRANSCRIPTIONAL REGULATORY PROTEIN BTSR"/>
    <property type="match status" value="1"/>
</dbReference>
<dbReference type="InterPro" id="IPR039420">
    <property type="entry name" value="WalR-like"/>
</dbReference>
<dbReference type="Pfam" id="PF04397">
    <property type="entry name" value="LytTR"/>
    <property type="match status" value="1"/>
</dbReference>
<keyword evidence="6" id="KW-1185">Reference proteome</keyword>
<dbReference type="Pfam" id="PF00072">
    <property type="entry name" value="Response_reg"/>
    <property type="match status" value="1"/>
</dbReference>
<feature type="modified residue" description="4-aspartylphosphate" evidence="2">
    <location>
        <position position="61"/>
    </location>
</feature>
<dbReference type="InterPro" id="IPR011006">
    <property type="entry name" value="CheY-like_superfamily"/>
</dbReference>
<dbReference type="GO" id="GO:0005829">
    <property type="term" value="C:cytosol"/>
    <property type="evidence" value="ECO:0007669"/>
    <property type="project" value="TreeGrafter"/>
</dbReference>
<dbReference type="Gene3D" id="3.40.50.2300">
    <property type="match status" value="1"/>
</dbReference>
<evidence type="ECO:0000256" key="1">
    <source>
        <dbReference type="ARBA" id="ARBA00023125"/>
    </source>
</evidence>
<accession>A0A6N1X6I1</accession>
<dbReference type="GO" id="GO:0006355">
    <property type="term" value="P:regulation of DNA-templated transcription"/>
    <property type="evidence" value="ECO:0007669"/>
    <property type="project" value="TreeGrafter"/>
</dbReference>
<dbReference type="PROSITE" id="PS50930">
    <property type="entry name" value="HTH_LYTTR"/>
    <property type="match status" value="1"/>
</dbReference>
<reference evidence="5 6" key="1">
    <citation type="submission" date="2020-06" db="EMBL/GenBank/DDBJ databases">
        <title>Acidovorax antarctica sp. nov., isolated from Corinth ice sheet soil, Antarctic Fields Peninsula.</title>
        <authorList>
            <person name="Xu Q."/>
            <person name="Peng F."/>
        </authorList>
    </citation>
    <scope>NUCLEOTIDE SEQUENCE [LARGE SCALE GENOMIC DNA]</scope>
    <source>
        <strain evidence="5 6">16-35-5</strain>
    </source>
</reference>
<feature type="domain" description="Response regulatory" evidence="3">
    <location>
        <begin position="2"/>
        <end position="124"/>
    </location>
</feature>
<dbReference type="KEGG" id="aant:HUK68_14860"/>
<dbReference type="GO" id="GO:0000156">
    <property type="term" value="F:phosphorelay response regulator activity"/>
    <property type="evidence" value="ECO:0007669"/>
    <property type="project" value="TreeGrafter"/>
</dbReference>
<name>A0A6N1X6I1_9BURK</name>
<dbReference type="SUPFAM" id="SSF52172">
    <property type="entry name" value="CheY-like"/>
    <property type="match status" value="1"/>
</dbReference>
<dbReference type="GO" id="GO:0000976">
    <property type="term" value="F:transcription cis-regulatory region binding"/>
    <property type="evidence" value="ECO:0007669"/>
    <property type="project" value="TreeGrafter"/>
</dbReference>
<feature type="domain" description="HTH LytTR-type" evidence="4">
    <location>
        <begin position="140"/>
        <end position="248"/>
    </location>
</feature>
<evidence type="ECO:0000313" key="5">
    <source>
        <dbReference type="EMBL" id="QKV55069.1"/>
    </source>
</evidence>